<dbReference type="InterPro" id="IPR048320">
    <property type="entry name" value="COG3_N"/>
</dbReference>
<dbReference type="AlphaFoldDB" id="A0A2N1JHN4"/>
<evidence type="ECO:0000313" key="11">
    <source>
        <dbReference type="EMBL" id="PKI86045.1"/>
    </source>
</evidence>
<evidence type="ECO:0000256" key="3">
    <source>
        <dbReference type="ARBA" id="ARBA00020976"/>
    </source>
</evidence>
<evidence type="ECO:0000256" key="7">
    <source>
        <dbReference type="ARBA" id="ARBA00023136"/>
    </source>
</evidence>
<accession>A0A2N1JHN4</accession>
<dbReference type="EMBL" id="KZ454987">
    <property type="protein sequence ID" value="PKI86045.1"/>
    <property type="molecule type" value="Genomic_DNA"/>
</dbReference>
<keyword evidence="5" id="KW-0653">Protein transport</keyword>
<dbReference type="OrthoDB" id="296793at2759"/>
<gene>
    <name evidence="11" type="primary">COG3</name>
    <name evidence="11" type="ORF">MVES_000556</name>
</gene>
<dbReference type="GO" id="GO:0005801">
    <property type="term" value="C:cis-Golgi network"/>
    <property type="evidence" value="ECO:0007669"/>
    <property type="project" value="InterPro"/>
</dbReference>
<dbReference type="GO" id="GO:0017119">
    <property type="term" value="C:Golgi transport complex"/>
    <property type="evidence" value="ECO:0007669"/>
    <property type="project" value="TreeGrafter"/>
</dbReference>
<dbReference type="GeneID" id="80900106"/>
<sequence length="839" mass="91555">MEPNTDMLSLDEWYTQLAPLTEKQRISVSRVSAWVSESLGKDNELDEGTGKNTQPVAQASSSSTAAWISAVAAELYDLPNVQYVKQLQTLCDSINSLDSLVEQVETAQGYTNELCTGLQFVKENSQQLLERTGDLLKEQTELDMLCAELNLRLSYFSVLPRATAMIGSAAPGIVEKSDFLDTLKRLELALQFMSTHAQYADAQLYQMRIVHCLSRATSMIKHHFANVGSARLAIAMSHLSELKQTHDAAPSKDTLGLEHMRNAAYQDFASLQATFKPLFQALEQMKALDSSSATPTADADEFAHTLRDCAMLYCGWRSRLVKEALCICLERNSAFEAKQTVKLAHSFASLEIAMYSTFFALCPDDAFEDAPLSQLFIDMGEILQEFLTTHLDTTSPASLAALCNALQSMGALPCEPSPIGGEATTAPEDTMQRLAFALIQPTLQELSSRLVHSAQASIKSEIVLFKPTEQDLAYPACLAEKQAMLIRDQAEMARATRGRVGHHVKRESSVGAGVLEAIVGDARANSSAKLFMRPPQSVYQSWYAPVRTTLDLLAMLHTHISVESFADISAKCIQGAQESVHAGGTLLKEGKFGSADGGVQSMDGFLFELRHLFVLQELLYSVRIALQTSESSSLNNVPAMKLQDTSTLFGVRMVDVGTVLSTINMLWGAKSMLTYKTGDDTSTVDKENRHGVLDATYTKLNTSIMETSAQLCDITAASFALPLDIYLQSAPVPFSPEKANAAWDTFLQSMAVNSGETAEKLALYISDQDTAKLLLENIVNGVVQEYTKFEKNVQVGLQGLDAAQRAGDTAAKLASLNSAASVQDMLWSKLLLKTPSPIL</sequence>
<evidence type="ECO:0000256" key="5">
    <source>
        <dbReference type="ARBA" id="ARBA00022927"/>
    </source>
</evidence>
<dbReference type="GO" id="GO:0006891">
    <property type="term" value="P:intra-Golgi vesicle-mediated transport"/>
    <property type="evidence" value="ECO:0007669"/>
    <property type="project" value="TreeGrafter"/>
</dbReference>
<dbReference type="PANTHER" id="PTHR13302:SF8">
    <property type="entry name" value="CONSERVED OLIGOMERIC GOLGI COMPLEX SUBUNIT 3"/>
    <property type="match status" value="1"/>
</dbReference>
<evidence type="ECO:0000259" key="10">
    <source>
        <dbReference type="Pfam" id="PF20671"/>
    </source>
</evidence>
<keyword evidence="4" id="KW-0813">Transport</keyword>
<evidence type="ECO:0000256" key="8">
    <source>
        <dbReference type="ARBA" id="ARBA00031339"/>
    </source>
</evidence>
<keyword evidence="7" id="KW-0472">Membrane</keyword>
<dbReference type="Proteomes" id="UP000232875">
    <property type="component" value="Unassembled WGS sequence"/>
</dbReference>
<reference evidence="11 12" key="1">
    <citation type="submission" date="2017-10" db="EMBL/GenBank/DDBJ databases">
        <title>A novel species of cold-tolerant Malassezia isolated from bats.</title>
        <authorList>
            <person name="Lorch J.M."/>
            <person name="Palmer J.M."/>
            <person name="Vanderwolf K.J."/>
            <person name="Schmidt K.Z."/>
            <person name="Verant M.L."/>
            <person name="Weller T.J."/>
            <person name="Blehert D.S."/>
        </authorList>
    </citation>
    <scope>NUCLEOTIDE SEQUENCE [LARGE SCALE GENOMIC DNA]</scope>
    <source>
        <strain evidence="11 12">NWHC:44797-103</strain>
    </source>
</reference>
<dbReference type="STRING" id="2020962.A0A2N1JHN4"/>
<comment type="subcellular location">
    <subcellularLocation>
        <location evidence="1">Golgi apparatus membrane</location>
        <topology evidence="1">Peripheral membrane protein</topology>
    </subcellularLocation>
</comment>
<name>A0A2N1JHN4_9BASI</name>
<keyword evidence="12" id="KW-1185">Reference proteome</keyword>
<dbReference type="GO" id="GO:0000139">
    <property type="term" value="C:Golgi membrane"/>
    <property type="evidence" value="ECO:0007669"/>
    <property type="project" value="UniProtKB-SubCell"/>
</dbReference>
<dbReference type="GO" id="GO:0007030">
    <property type="term" value="P:Golgi organization"/>
    <property type="evidence" value="ECO:0007669"/>
    <property type="project" value="TreeGrafter"/>
</dbReference>
<comment type="similarity">
    <text evidence="2">Belongs to the COG3 family.</text>
</comment>
<dbReference type="InterPro" id="IPR007265">
    <property type="entry name" value="COG_su3"/>
</dbReference>
<evidence type="ECO:0000256" key="4">
    <source>
        <dbReference type="ARBA" id="ARBA00022448"/>
    </source>
</evidence>
<evidence type="ECO:0000259" key="9">
    <source>
        <dbReference type="Pfam" id="PF04136"/>
    </source>
</evidence>
<proteinExistence type="inferred from homology"/>
<feature type="domain" description="Conserved oligomeric Golgi complex subunit 3 C-terminal" evidence="10">
    <location>
        <begin position="263"/>
        <end position="631"/>
    </location>
</feature>
<evidence type="ECO:0000313" key="12">
    <source>
        <dbReference type="Proteomes" id="UP000232875"/>
    </source>
</evidence>
<dbReference type="GO" id="GO:0006886">
    <property type="term" value="P:intracellular protein transport"/>
    <property type="evidence" value="ECO:0007669"/>
    <property type="project" value="InterPro"/>
</dbReference>
<evidence type="ECO:0000256" key="1">
    <source>
        <dbReference type="ARBA" id="ARBA00004395"/>
    </source>
</evidence>
<keyword evidence="6" id="KW-0333">Golgi apparatus</keyword>
<dbReference type="PANTHER" id="PTHR13302">
    <property type="entry name" value="CONSERVED OLIGOMERIC GOLGI COMPLEX COMPONENT 3"/>
    <property type="match status" value="1"/>
</dbReference>
<dbReference type="Pfam" id="PF20671">
    <property type="entry name" value="COG3_C"/>
    <property type="match status" value="1"/>
</dbReference>
<dbReference type="Pfam" id="PF04136">
    <property type="entry name" value="COG3_N"/>
    <property type="match status" value="1"/>
</dbReference>
<dbReference type="RefSeq" id="XP_056061431.1">
    <property type="nucleotide sequence ID" value="XM_056205456.1"/>
</dbReference>
<feature type="domain" description="Conserved oligomeric Golgi complex subunit 3 N-terminal" evidence="9">
    <location>
        <begin position="87"/>
        <end position="226"/>
    </location>
</feature>
<protein>
    <recommendedName>
        <fullName evidence="3">Conserved oligomeric Golgi complex subunit 3</fullName>
    </recommendedName>
    <alternativeName>
        <fullName evidence="8">Component of oligomeric Golgi complex 3</fullName>
    </alternativeName>
</protein>
<evidence type="ECO:0000256" key="6">
    <source>
        <dbReference type="ARBA" id="ARBA00023034"/>
    </source>
</evidence>
<evidence type="ECO:0000256" key="2">
    <source>
        <dbReference type="ARBA" id="ARBA00009936"/>
    </source>
</evidence>
<organism evidence="11 12">
    <name type="scientific">Malassezia vespertilionis</name>
    <dbReference type="NCBI Taxonomy" id="2020962"/>
    <lineage>
        <taxon>Eukaryota</taxon>
        <taxon>Fungi</taxon>
        <taxon>Dikarya</taxon>
        <taxon>Basidiomycota</taxon>
        <taxon>Ustilaginomycotina</taxon>
        <taxon>Malasseziomycetes</taxon>
        <taxon>Malasseziales</taxon>
        <taxon>Malasseziaceae</taxon>
        <taxon>Malassezia</taxon>
    </lineage>
</organism>
<dbReference type="InterPro" id="IPR048685">
    <property type="entry name" value="COG3_C"/>
</dbReference>